<organism evidence="1 2">
    <name type="scientific">Phytophthora lilii</name>
    <dbReference type="NCBI Taxonomy" id="2077276"/>
    <lineage>
        <taxon>Eukaryota</taxon>
        <taxon>Sar</taxon>
        <taxon>Stramenopiles</taxon>
        <taxon>Oomycota</taxon>
        <taxon>Peronosporomycetes</taxon>
        <taxon>Peronosporales</taxon>
        <taxon>Peronosporaceae</taxon>
        <taxon>Phytophthora</taxon>
    </lineage>
</organism>
<dbReference type="Proteomes" id="UP001165083">
    <property type="component" value="Unassembled WGS sequence"/>
</dbReference>
<dbReference type="AlphaFoldDB" id="A0A9W6TEM5"/>
<gene>
    <name evidence="1" type="ORF">Plil01_000188000</name>
</gene>
<accession>A0A9W6TEM5</accession>
<keyword evidence="2" id="KW-1185">Reference proteome</keyword>
<dbReference type="PANTHER" id="PTHR40866">
    <property type="entry name" value="BED-TYPE DOMAIN-CONTAINING PROTEIN"/>
    <property type="match status" value="1"/>
</dbReference>
<reference evidence="1" key="1">
    <citation type="submission" date="2023-04" db="EMBL/GenBank/DDBJ databases">
        <title>Phytophthora lilii NBRC 32176.</title>
        <authorList>
            <person name="Ichikawa N."/>
            <person name="Sato H."/>
            <person name="Tonouchi N."/>
        </authorList>
    </citation>
    <scope>NUCLEOTIDE SEQUENCE</scope>
    <source>
        <strain evidence="1">NBRC 32176</strain>
    </source>
</reference>
<protein>
    <submittedName>
        <fullName evidence="1">Unnamed protein product</fullName>
    </submittedName>
</protein>
<name>A0A9W6TEM5_9STRA</name>
<dbReference type="PANTHER" id="PTHR40866:SF1">
    <property type="entry name" value="BED-TYPE DOMAIN-CONTAINING PROTEIN"/>
    <property type="match status" value="1"/>
</dbReference>
<evidence type="ECO:0000313" key="1">
    <source>
        <dbReference type="EMBL" id="GMF11141.1"/>
    </source>
</evidence>
<dbReference type="SUPFAM" id="SSF53098">
    <property type="entry name" value="Ribonuclease H-like"/>
    <property type="match status" value="1"/>
</dbReference>
<sequence length="513" mass="58733">MSSIPSRSLVAALFVPEEGNYFQCRLCFLRRKQAQGTGYTNLVEHLVRYHASTYEDEFRSIQRRKGSLDSFVKGDDFSRNVYHWLDWIVMENRELSMCEKTKTRKYTHLKPLCVNTLKKHMFELESVVQASIKTRLQGKKLGFAVDAWTEDGTHFVAIIAITPSDKFLLCFSTLSNESDMSADATIDLFDYVLDTYGIDAATQLCFYVCDHASVNVAIARKTSVPMIGCASHRMNLAVHALMEEHTDLLDKVHRLMTKLNTIKNRHHLREADALMPVFRNATRRSSTFAMIDRYFRIYKKLDRVDDDLADFISTPRENVRLKALHEDLKNLESVSKKLQSATVSLLDVRVLFDHVMKHYPGTEAQLATTASLVKFLEFENGIVKVLASKERSLTRAERTAVSKLLKSGTSPSEEVRQETPIPKKRSFAEAALAEENETAPQNQVDLRWIPPTSNDVERLFSRAGVVYSRIRRSLNPMALETVMFLQYNRSLWDASCVAQAVENNRKKRRAETR</sequence>
<comment type="caution">
    <text evidence="1">The sequence shown here is derived from an EMBL/GenBank/DDBJ whole genome shotgun (WGS) entry which is preliminary data.</text>
</comment>
<dbReference type="OrthoDB" id="108413at2759"/>
<dbReference type="InterPro" id="IPR012337">
    <property type="entry name" value="RNaseH-like_sf"/>
</dbReference>
<dbReference type="EMBL" id="BSXW01000065">
    <property type="protein sequence ID" value="GMF11141.1"/>
    <property type="molecule type" value="Genomic_DNA"/>
</dbReference>
<evidence type="ECO:0000313" key="2">
    <source>
        <dbReference type="Proteomes" id="UP001165083"/>
    </source>
</evidence>
<proteinExistence type="predicted"/>